<dbReference type="NCBIfam" id="TIGR01613">
    <property type="entry name" value="primase_Cterm"/>
    <property type="match status" value="1"/>
</dbReference>
<evidence type="ECO:0000256" key="4">
    <source>
        <dbReference type="SAM" id="MobiDB-lite"/>
    </source>
</evidence>
<feature type="region of interest" description="Disordered" evidence="4">
    <location>
        <begin position="350"/>
        <end position="410"/>
    </location>
</feature>
<organism evidence="6 7">
    <name type="scientific">Brooklawnia cerclae</name>
    <dbReference type="NCBI Taxonomy" id="349934"/>
    <lineage>
        <taxon>Bacteria</taxon>
        <taxon>Bacillati</taxon>
        <taxon>Actinomycetota</taxon>
        <taxon>Actinomycetes</taxon>
        <taxon>Propionibacteriales</taxon>
        <taxon>Propionibacteriaceae</taxon>
        <taxon>Brooklawnia</taxon>
    </lineage>
</organism>
<feature type="region of interest" description="Disordered" evidence="4">
    <location>
        <begin position="214"/>
        <end position="238"/>
    </location>
</feature>
<evidence type="ECO:0000256" key="3">
    <source>
        <dbReference type="ARBA" id="ARBA00022840"/>
    </source>
</evidence>
<dbReference type="RefSeq" id="WP_167165247.1">
    <property type="nucleotide sequence ID" value="NZ_BAAAOO010000002.1"/>
</dbReference>
<proteinExistence type="predicted"/>
<dbReference type="Gene3D" id="3.40.50.300">
    <property type="entry name" value="P-loop containing nucleotide triphosphate hydrolases"/>
    <property type="match status" value="1"/>
</dbReference>
<dbReference type="InterPro" id="IPR014015">
    <property type="entry name" value="Helicase_SF3_DNA-vir"/>
</dbReference>
<reference evidence="6 7" key="1">
    <citation type="submission" date="2020-02" db="EMBL/GenBank/DDBJ databases">
        <title>Sequencing the genomes of 1000 actinobacteria strains.</title>
        <authorList>
            <person name="Klenk H.-P."/>
        </authorList>
    </citation>
    <scope>NUCLEOTIDE SEQUENCE [LARGE SCALE GENOMIC DNA]</scope>
    <source>
        <strain evidence="6 7">DSM 19609</strain>
    </source>
</reference>
<feature type="compositionally biased region" description="Low complexity" evidence="4">
    <location>
        <begin position="385"/>
        <end position="403"/>
    </location>
</feature>
<dbReference type="Proteomes" id="UP000749311">
    <property type="component" value="Unassembled WGS sequence"/>
</dbReference>
<dbReference type="InterPro" id="IPR051620">
    <property type="entry name" value="ORF904-like_C"/>
</dbReference>
<keyword evidence="7" id="KW-1185">Reference proteome</keyword>
<dbReference type="PROSITE" id="PS51206">
    <property type="entry name" value="SF3_HELICASE_1"/>
    <property type="match status" value="1"/>
</dbReference>
<dbReference type="Pfam" id="PF19263">
    <property type="entry name" value="DUF5906"/>
    <property type="match status" value="1"/>
</dbReference>
<sequence>MTMLDSALAWWRAGCAPIPLATSGTKKPAVNWGDFVPDGPTEDEVRTLFGTVDTDGIAIICGTPSGGLEMVELEARAVKEGMLQRLGQTMADNGLAELWQRLHTGYVEASPSGGVHFHLRVTDGVALGNTKLARRPSTPEELADHPGQRVQVLIETRGEGGYTVVSPSGGRTHPTGGSWVVVAGTPETIPGCTVEERDALYAICCLLDDMPVPQSQPIPSVGPTDRPGGTGQRPGDQFNAETTWDELLVPDGWTRMHQHGTVVAWCRPGKKPRDGMSATTGRRSGAEDCLYVFSSSVDLPTEEPITKFRYYALTRHNGDNSAAASALAKDGYGDPPPLERHLTLIRSEEPCDSPAAPEAAVAPSSTDTYGTPSVPGLSAIPAPTPAGSTTPATSLSSSAGPTAQQAQAIATRPRTVPVGILASLTDKGNADLVVAEHATAIHYVPSRKAWIAWDGLRWKLSDDTAPAIQAAQASIMSIDPGGDKEVAKHKAKSLSRRSLEAAVALASTHPAMRIDADLLDADPWALNTPGGLVDLRTGQTRPPRPDDWCTKMTASHLDRSAPTPRWDAFLDDTFGGDTEMVQFVQRLAGMSIIGQVRQHVLPFLHGGGANGKSVLLDVIVHVLGDYATTAPSDFLMAGRADESAIARLSGMRLVVCSEVSQSARFDEAKVKLLTGGDRITSRFLYGQYFTFAPTHHLWLMGNHQPRVEAGGTSFWRRLRLVPFERTVPVDQRVEDLASQLVADEAPGILAWIIEGAIEVQRRGLAEPESVMAATRAYAAEEDALGRFVADRVHLGGGDMVRVNTAEVRHAYVQWCRDNGEAEVPPQTFGRELRSRWGIQTVRSHGSRFYAGMTLLADEMEEEEPEERWDQR</sequence>
<dbReference type="EMBL" id="JAAMOZ010000001">
    <property type="protein sequence ID" value="NIH56267.1"/>
    <property type="molecule type" value="Genomic_DNA"/>
</dbReference>
<dbReference type="InterPro" id="IPR015330">
    <property type="entry name" value="DNA_primase/pol_bifunc_N"/>
</dbReference>
<evidence type="ECO:0000256" key="1">
    <source>
        <dbReference type="ARBA" id="ARBA00022741"/>
    </source>
</evidence>
<feature type="domain" description="SF3 helicase" evidence="5">
    <location>
        <begin position="579"/>
        <end position="736"/>
    </location>
</feature>
<name>A0ABX0SD04_9ACTN</name>
<comment type="caution">
    <text evidence="6">The sequence shown here is derived from an EMBL/GenBank/DDBJ whole genome shotgun (WGS) entry which is preliminary data.</text>
</comment>
<dbReference type="SUPFAM" id="SSF56747">
    <property type="entry name" value="Prim-pol domain"/>
    <property type="match status" value="1"/>
</dbReference>
<dbReference type="InterPro" id="IPR027417">
    <property type="entry name" value="P-loop_NTPase"/>
</dbReference>
<keyword evidence="2" id="KW-0378">Hydrolase</keyword>
<keyword evidence="3" id="KW-0067">ATP-binding</keyword>
<dbReference type="PANTHER" id="PTHR35372:SF2">
    <property type="entry name" value="SF3 HELICASE DOMAIN-CONTAINING PROTEIN"/>
    <property type="match status" value="1"/>
</dbReference>
<dbReference type="Pfam" id="PF09250">
    <property type="entry name" value="Prim-Pol"/>
    <property type="match status" value="1"/>
</dbReference>
<dbReference type="InterPro" id="IPR045455">
    <property type="entry name" value="NrS-1_pol-like_helicase"/>
</dbReference>
<dbReference type="PANTHER" id="PTHR35372">
    <property type="entry name" value="ATP BINDING PROTEIN-RELATED"/>
    <property type="match status" value="1"/>
</dbReference>
<evidence type="ECO:0000313" key="6">
    <source>
        <dbReference type="EMBL" id="NIH56267.1"/>
    </source>
</evidence>
<dbReference type="InterPro" id="IPR006500">
    <property type="entry name" value="Helicase_put_C_phage/plasmid"/>
</dbReference>
<gene>
    <name evidence="6" type="ORF">FB473_000912</name>
</gene>
<feature type="compositionally biased region" description="Low complexity" evidence="4">
    <location>
        <begin position="353"/>
        <end position="365"/>
    </location>
</feature>
<accession>A0ABX0SD04</accession>
<dbReference type="Pfam" id="PF08706">
    <property type="entry name" value="D5_N"/>
    <property type="match status" value="1"/>
</dbReference>
<evidence type="ECO:0000313" key="7">
    <source>
        <dbReference type="Proteomes" id="UP000749311"/>
    </source>
</evidence>
<protein>
    <submittedName>
        <fullName evidence="6">P4 family phage/plasmid primase-like protein</fullName>
    </submittedName>
</protein>
<evidence type="ECO:0000256" key="2">
    <source>
        <dbReference type="ARBA" id="ARBA00022801"/>
    </source>
</evidence>
<evidence type="ECO:0000259" key="5">
    <source>
        <dbReference type="PROSITE" id="PS51206"/>
    </source>
</evidence>
<dbReference type="InterPro" id="IPR014818">
    <property type="entry name" value="Phage/plasmid_primase_P4_C"/>
</dbReference>
<dbReference type="SMART" id="SM00885">
    <property type="entry name" value="D5_N"/>
    <property type="match status" value="1"/>
</dbReference>
<keyword evidence="1" id="KW-0547">Nucleotide-binding</keyword>